<dbReference type="Gene3D" id="3.40.50.1820">
    <property type="entry name" value="alpha/beta hydrolase"/>
    <property type="match status" value="1"/>
</dbReference>
<sequence>MDRFLVLNRRQLLRVGLAVTAATAATAAATAAQLGRTRLTAQSAVPTSPYSREISNLLVRCCDLAGEQYRYSKDNPDYDGSIRLLNDYRTYRDKVGQYRQIGSFQMPELGLSSHSLPVAAKRSDQLSKGLALSFSQVFWGYALTSAQCSIIALRGTQTESEMATGATAFQLGFGSEGRVHAGFYLIYQALIGQIRQVAEQFDPELPCYLTGYSLGSAVAILAAATLAKETALKNQLQVYTYAGPRVGNPAFAQAYNQLVPQTYRVVNQADIVTDLPLENFRGDLYRHVGQELAYSLQCGNFDRNHAIGNYRQAVDAGLEVGQTQRQTCA</sequence>
<feature type="chain" id="PRO_5036739328" evidence="1">
    <location>
        <begin position="28"/>
        <end position="329"/>
    </location>
</feature>
<dbReference type="Proteomes" id="UP000707356">
    <property type="component" value="Unassembled WGS sequence"/>
</dbReference>
<evidence type="ECO:0000313" key="4">
    <source>
        <dbReference type="Proteomes" id="UP000707356"/>
    </source>
</evidence>
<dbReference type="InterPro" id="IPR051218">
    <property type="entry name" value="Sec_MonoDiacylglyc_Lipase"/>
</dbReference>
<dbReference type="GO" id="GO:0006629">
    <property type="term" value="P:lipid metabolic process"/>
    <property type="evidence" value="ECO:0007669"/>
    <property type="project" value="InterPro"/>
</dbReference>
<reference evidence="3" key="2">
    <citation type="journal article" date="2022" name="Microbiol. Resour. Announc.">
        <title>Metagenome Sequencing to Explore Phylogenomics of Terrestrial Cyanobacteria.</title>
        <authorList>
            <person name="Ward R.D."/>
            <person name="Stajich J.E."/>
            <person name="Johansen J.R."/>
            <person name="Huntemann M."/>
            <person name="Clum A."/>
            <person name="Foster B."/>
            <person name="Foster B."/>
            <person name="Roux S."/>
            <person name="Palaniappan K."/>
            <person name="Varghese N."/>
            <person name="Mukherjee S."/>
            <person name="Reddy T.B.K."/>
            <person name="Daum C."/>
            <person name="Copeland A."/>
            <person name="Chen I.A."/>
            <person name="Ivanova N.N."/>
            <person name="Kyrpides N.C."/>
            <person name="Shapiro N."/>
            <person name="Eloe-Fadrosh E.A."/>
            <person name="Pietrasiak N."/>
        </authorList>
    </citation>
    <scope>NUCLEOTIDE SEQUENCE</scope>
    <source>
        <strain evidence="3">GSE-TBD4-15B</strain>
    </source>
</reference>
<organism evidence="3 4">
    <name type="scientific">Pegethrix bostrychoides GSE-TBD4-15B</name>
    <dbReference type="NCBI Taxonomy" id="2839662"/>
    <lineage>
        <taxon>Bacteria</taxon>
        <taxon>Bacillati</taxon>
        <taxon>Cyanobacteriota</taxon>
        <taxon>Cyanophyceae</taxon>
        <taxon>Oculatellales</taxon>
        <taxon>Oculatellaceae</taxon>
        <taxon>Pegethrix</taxon>
    </lineage>
</organism>
<dbReference type="InterPro" id="IPR002921">
    <property type="entry name" value="Fungal_lipase-type"/>
</dbReference>
<dbReference type="PROSITE" id="PS51318">
    <property type="entry name" value="TAT"/>
    <property type="match status" value="1"/>
</dbReference>
<dbReference type="EMBL" id="JAHHHV010000051">
    <property type="protein sequence ID" value="MBW4465592.1"/>
    <property type="molecule type" value="Genomic_DNA"/>
</dbReference>
<proteinExistence type="predicted"/>
<accession>A0A951P9S7</accession>
<keyword evidence="1" id="KW-0732">Signal</keyword>
<dbReference type="InterPro" id="IPR006311">
    <property type="entry name" value="TAT_signal"/>
</dbReference>
<comment type="caution">
    <text evidence="3">The sequence shown here is derived from an EMBL/GenBank/DDBJ whole genome shotgun (WGS) entry which is preliminary data.</text>
</comment>
<name>A0A951P9S7_9CYAN</name>
<gene>
    <name evidence="3" type="ORF">KME07_09150</name>
</gene>
<dbReference type="SUPFAM" id="SSF53474">
    <property type="entry name" value="alpha/beta-Hydrolases"/>
    <property type="match status" value="1"/>
</dbReference>
<feature type="signal peptide" evidence="1">
    <location>
        <begin position="1"/>
        <end position="27"/>
    </location>
</feature>
<dbReference type="PANTHER" id="PTHR45856">
    <property type="entry name" value="ALPHA/BETA-HYDROLASES SUPERFAMILY PROTEIN"/>
    <property type="match status" value="1"/>
</dbReference>
<evidence type="ECO:0000259" key="2">
    <source>
        <dbReference type="Pfam" id="PF01764"/>
    </source>
</evidence>
<dbReference type="CDD" id="cd00519">
    <property type="entry name" value="Lipase_3"/>
    <property type="match status" value="1"/>
</dbReference>
<dbReference type="AlphaFoldDB" id="A0A951P9S7"/>
<dbReference type="InterPro" id="IPR029058">
    <property type="entry name" value="AB_hydrolase_fold"/>
</dbReference>
<evidence type="ECO:0000313" key="3">
    <source>
        <dbReference type="EMBL" id="MBW4465592.1"/>
    </source>
</evidence>
<dbReference type="Pfam" id="PF01764">
    <property type="entry name" value="Lipase_3"/>
    <property type="match status" value="1"/>
</dbReference>
<reference evidence="3" key="1">
    <citation type="submission" date="2021-05" db="EMBL/GenBank/DDBJ databases">
        <authorList>
            <person name="Pietrasiak N."/>
            <person name="Ward R."/>
            <person name="Stajich J.E."/>
            <person name="Kurbessoian T."/>
        </authorList>
    </citation>
    <scope>NUCLEOTIDE SEQUENCE</scope>
    <source>
        <strain evidence="3">GSE-TBD4-15B</strain>
    </source>
</reference>
<dbReference type="PANTHER" id="PTHR45856:SF24">
    <property type="entry name" value="FUNGAL LIPASE-LIKE DOMAIN-CONTAINING PROTEIN"/>
    <property type="match status" value="1"/>
</dbReference>
<evidence type="ECO:0000256" key="1">
    <source>
        <dbReference type="SAM" id="SignalP"/>
    </source>
</evidence>
<feature type="domain" description="Fungal lipase-type" evidence="2">
    <location>
        <begin position="151"/>
        <end position="279"/>
    </location>
</feature>
<protein>
    <submittedName>
        <fullName evidence="3">Lipase family protein</fullName>
    </submittedName>
</protein>